<dbReference type="GO" id="GO:0043190">
    <property type="term" value="C:ATP-binding cassette (ABC) transporter complex"/>
    <property type="evidence" value="ECO:0007669"/>
    <property type="project" value="TreeGrafter"/>
</dbReference>
<feature type="domain" description="ABC transporter" evidence="8">
    <location>
        <begin position="18"/>
        <end position="91"/>
    </location>
</feature>
<evidence type="ECO:0000256" key="3">
    <source>
        <dbReference type="ARBA" id="ARBA00022475"/>
    </source>
</evidence>
<dbReference type="AlphaFoldDB" id="D9PLT3"/>
<dbReference type="SUPFAM" id="SSF52540">
    <property type="entry name" value="P-loop containing nucleoside triphosphate hydrolases"/>
    <property type="match status" value="1"/>
</dbReference>
<evidence type="ECO:0000256" key="6">
    <source>
        <dbReference type="ARBA" id="ARBA00022967"/>
    </source>
</evidence>
<evidence type="ECO:0000256" key="7">
    <source>
        <dbReference type="ARBA" id="ARBA00023136"/>
    </source>
</evidence>
<dbReference type="PANTHER" id="PTHR43553:SF27">
    <property type="entry name" value="ENERGY-COUPLING FACTOR TRANSPORTER ATP-BINDING PROTEIN ECFA2"/>
    <property type="match status" value="1"/>
</dbReference>
<feature type="non-terminal residue" evidence="9">
    <location>
        <position position="105"/>
    </location>
</feature>
<dbReference type="GO" id="GO:0005524">
    <property type="term" value="F:ATP binding"/>
    <property type="evidence" value="ECO:0007669"/>
    <property type="project" value="UniProtKB-KW"/>
</dbReference>
<protein>
    <submittedName>
        <fullName evidence="9">ABC transporter ATP-binding protein</fullName>
        <ecNumber evidence="9">3.6.3.-</ecNumber>
    </submittedName>
</protein>
<dbReference type="Gene3D" id="3.40.50.300">
    <property type="entry name" value="P-loop containing nucleotide triphosphate hydrolases"/>
    <property type="match status" value="1"/>
</dbReference>
<dbReference type="Pfam" id="PF00005">
    <property type="entry name" value="ABC_tran"/>
    <property type="match status" value="1"/>
</dbReference>
<dbReference type="PANTHER" id="PTHR43553">
    <property type="entry name" value="HEAVY METAL TRANSPORTER"/>
    <property type="match status" value="1"/>
</dbReference>
<keyword evidence="9" id="KW-0378">Hydrolase</keyword>
<gene>
    <name evidence="9" type="ORF">LDC_2509</name>
</gene>
<dbReference type="EC" id="3.6.3.-" evidence="9"/>
<keyword evidence="2" id="KW-0813">Transport</keyword>
<evidence type="ECO:0000256" key="5">
    <source>
        <dbReference type="ARBA" id="ARBA00022840"/>
    </source>
</evidence>
<evidence type="ECO:0000256" key="1">
    <source>
        <dbReference type="ARBA" id="ARBA00004202"/>
    </source>
</evidence>
<comment type="subcellular location">
    <subcellularLocation>
        <location evidence="1">Cell membrane</location>
        <topology evidence="1">Peripheral membrane protein</topology>
    </subcellularLocation>
</comment>
<keyword evidence="4" id="KW-0547">Nucleotide-binding</keyword>
<keyword evidence="6" id="KW-1278">Translocase</keyword>
<name>D9PLT3_9ZZZZ</name>
<sequence length="105" mass="11202">MIELNGISHRYNGSTALAEITFTLAAGEKAVLLGTNGSGKSTLLKVLNGLVAPSAGEFRYGGEAISPGRLKERALNRSFRGEVALLFQNPDAMLFNPTVFDEIAF</sequence>
<dbReference type="InterPro" id="IPR027417">
    <property type="entry name" value="P-loop_NTPase"/>
</dbReference>
<comment type="caution">
    <text evidence="9">The sequence shown here is derived from an EMBL/GenBank/DDBJ whole genome shotgun (WGS) entry which is preliminary data.</text>
</comment>
<dbReference type="EMBL" id="ADZX01000764">
    <property type="protein sequence ID" value="EFK95483.1"/>
    <property type="molecule type" value="Genomic_DNA"/>
</dbReference>
<keyword evidence="7" id="KW-0472">Membrane</keyword>
<dbReference type="GO" id="GO:0042626">
    <property type="term" value="F:ATPase-coupled transmembrane transporter activity"/>
    <property type="evidence" value="ECO:0007669"/>
    <property type="project" value="TreeGrafter"/>
</dbReference>
<keyword evidence="3" id="KW-1003">Cell membrane</keyword>
<evidence type="ECO:0000313" key="9">
    <source>
        <dbReference type="EMBL" id="EFK95483.1"/>
    </source>
</evidence>
<dbReference type="InterPro" id="IPR050095">
    <property type="entry name" value="ECF_ABC_transporter_ATP-bd"/>
</dbReference>
<proteinExistence type="predicted"/>
<reference evidence="9" key="1">
    <citation type="submission" date="2010-07" db="EMBL/GenBank/DDBJ databases">
        <authorList>
            <consortium name="CONSOLIDER consortium CSD2007-00005"/>
            <person name="Guazzaroni M.-E."/>
            <person name="Richter M."/>
            <person name="Garcia-Salamanca A."/>
            <person name="Yarza P."/>
            <person name="Ferrer M."/>
        </authorList>
    </citation>
    <scope>NUCLEOTIDE SEQUENCE</scope>
</reference>
<evidence type="ECO:0000259" key="8">
    <source>
        <dbReference type="Pfam" id="PF00005"/>
    </source>
</evidence>
<accession>D9PLT3</accession>
<keyword evidence="5 9" id="KW-0067">ATP-binding</keyword>
<reference evidence="9" key="2">
    <citation type="journal article" date="2011" name="Microb. Ecol.">
        <title>Taxonomic and Functional Metagenomic Profiling of the Microbial Community in the Anoxic Sediment of a Sub-saline Shallow Lake (Laguna de Carrizo, Central Spain).</title>
        <authorList>
            <person name="Ferrer M."/>
            <person name="Guazzaroni M.E."/>
            <person name="Richter M."/>
            <person name="Garcia-Salamanca A."/>
            <person name="Yarza P."/>
            <person name="Suarez-Suarez A."/>
            <person name="Solano J."/>
            <person name="Alcaide M."/>
            <person name="van Dillewijn P."/>
            <person name="Molina-Henares M.A."/>
            <person name="Lopez-Cortes N."/>
            <person name="Al-Ramahi Y."/>
            <person name="Guerrero C."/>
            <person name="Acosta A."/>
            <person name="de Eugenio L.I."/>
            <person name="Martinez V."/>
            <person name="Marques S."/>
            <person name="Rojo F."/>
            <person name="Santero E."/>
            <person name="Genilloud O."/>
            <person name="Perez-Perez J."/>
            <person name="Rossello-Mora R."/>
            <person name="Ramos J.L."/>
        </authorList>
    </citation>
    <scope>NUCLEOTIDE SEQUENCE</scope>
</reference>
<dbReference type="InterPro" id="IPR003439">
    <property type="entry name" value="ABC_transporter-like_ATP-bd"/>
</dbReference>
<dbReference type="GO" id="GO:0016887">
    <property type="term" value="F:ATP hydrolysis activity"/>
    <property type="evidence" value="ECO:0007669"/>
    <property type="project" value="InterPro"/>
</dbReference>
<organism evidence="9">
    <name type="scientific">sediment metagenome</name>
    <dbReference type="NCBI Taxonomy" id="749907"/>
    <lineage>
        <taxon>unclassified sequences</taxon>
        <taxon>metagenomes</taxon>
        <taxon>ecological metagenomes</taxon>
    </lineage>
</organism>
<evidence type="ECO:0000256" key="2">
    <source>
        <dbReference type="ARBA" id="ARBA00022448"/>
    </source>
</evidence>
<evidence type="ECO:0000256" key="4">
    <source>
        <dbReference type="ARBA" id="ARBA00022741"/>
    </source>
</evidence>